<keyword evidence="2" id="KW-1185">Reference proteome</keyword>
<protein>
    <submittedName>
        <fullName evidence="1">Uncharacterized protein</fullName>
    </submittedName>
</protein>
<dbReference type="AlphaFoldDB" id="A0AAE4AS36"/>
<evidence type="ECO:0000313" key="1">
    <source>
        <dbReference type="EMBL" id="MDQ0314818.1"/>
    </source>
</evidence>
<dbReference type="RefSeq" id="WP_306884605.1">
    <property type="nucleotide sequence ID" value="NZ_JAUSUL010000001.1"/>
</dbReference>
<accession>A0AAE4AS36</accession>
<sequence length="78" mass="8415">MEPANSIIDLYGGVSIVSEIAGVHRTRVSNWRRPRDKGGTGGVIPFKHVPKLLAYARENGLSVTADDFLPEPQQEGAA</sequence>
<name>A0AAE4AS36_9HYPH</name>
<dbReference type="Proteomes" id="UP001229244">
    <property type="component" value="Unassembled WGS sequence"/>
</dbReference>
<comment type="caution">
    <text evidence="1">The sequence shown here is derived from an EMBL/GenBank/DDBJ whole genome shotgun (WGS) entry which is preliminary data.</text>
</comment>
<organism evidence="1 2">
    <name type="scientific">Amorphus orientalis</name>
    <dbReference type="NCBI Taxonomy" id="649198"/>
    <lineage>
        <taxon>Bacteria</taxon>
        <taxon>Pseudomonadati</taxon>
        <taxon>Pseudomonadota</taxon>
        <taxon>Alphaproteobacteria</taxon>
        <taxon>Hyphomicrobiales</taxon>
        <taxon>Amorphaceae</taxon>
        <taxon>Amorphus</taxon>
    </lineage>
</organism>
<evidence type="ECO:0000313" key="2">
    <source>
        <dbReference type="Proteomes" id="UP001229244"/>
    </source>
</evidence>
<dbReference type="EMBL" id="JAUSUL010000001">
    <property type="protein sequence ID" value="MDQ0314818.1"/>
    <property type="molecule type" value="Genomic_DNA"/>
</dbReference>
<gene>
    <name evidence="1" type="ORF">J2S73_001255</name>
</gene>
<proteinExistence type="predicted"/>
<reference evidence="1" key="1">
    <citation type="submission" date="2023-07" db="EMBL/GenBank/DDBJ databases">
        <title>Genomic Encyclopedia of Type Strains, Phase IV (KMG-IV): sequencing the most valuable type-strain genomes for metagenomic binning, comparative biology and taxonomic classification.</title>
        <authorList>
            <person name="Goeker M."/>
        </authorList>
    </citation>
    <scope>NUCLEOTIDE SEQUENCE</scope>
    <source>
        <strain evidence="1">DSM 21202</strain>
    </source>
</reference>